<dbReference type="InterPro" id="IPR038709">
    <property type="entry name" value="RpoN_core-bd_sf"/>
</dbReference>
<comment type="caution">
    <text evidence="13">The sequence shown here is derived from an EMBL/GenBank/DDBJ whole genome shotgun (WGS) entry which is preliminary data.</text>
</comment>
<keyword evidence="8 9" id="KW-0804">Transcription</keyword>
<dbReference type="Gene3D" id="1.10.10.60">
    <property type="entry name" value="Homeodomain-like"/>
    <property type="match status" value="1"/>
</dbReference>
<evidence type="ECO:0000313" key="13">
    <source>
        <dbReference type="EMBL" id="MFC0687727.1"/>
    </source>
</evidence>
<evidence type="ECO:0000256" key="9">
    <source>
        <dbReference type="PIRNR" id="PIRNR000774"/>
    </source>
</evidence>
<reference evidence="13 14" key="1">
    <citation type="submission" date="2024-09" db="EMBL/GenBank/DDBJ databases">
        <authorList>
            <person name="Sun Q."/>
            <person name="Mori K."/>
        </authorList>
    </citation>
    <scope>NUCLEOTIDE SEQUENCE [LARGE SCALE GENOMIC DNA]</scope>
    <source>
        <strain evidence="13 14">CICC 11035S</strain>
    </source>
</reference>
<dbReference type="Pfam" id="PF04552">
    <property type="entry name" value="Sigma54_DBD"/>
    <property type="match status" value="1"/>
</dbReference>
<keyword evidence="4 9" id="KW-0548">Nucleotidyltransferase</keyword>
<evidence type="ECO:0000256" key="7">
    <source>
        <dbReference type="ARBA" id="ARBA00023125"/>
    </source>
</evidence>
<evidence type="ECO:0000259" key="11">
    <source>
        <dbReference type="Pfam" id="PF04552"/>
    </source>
</evidence>
<evidence type="ECO:0000256" key="10">
    <source>
        <dbReference type="SAM" id="MobiDB-lite"/>
    </source>
</evidence>
<dbReference type="PROSITE" id="PS00717">
    <property type="entry name" value="SIGMA54_1"/>
    <property type="match status" value="1"/>
</dbReference>
<feature type="domain" description="RNA polymerase sigma factor 54 DNA-binding" evidence="11">
    <location>
        <begin position="355"/>
        <end position="514"/>
    </location>
</feature>
<name>A0ABV6SEM9_9SPHN</name>
<dbReference type="Pfam" id="PF00309">
    <property type="entry name" value="Sigma54_AID"/>
    <property type="match status" value="1"/>
</dbReference>
<dbReference type="Gene3D" id="1.10.10.1330">
    <property type="entry name" value="RNA polymerase sigma-54 factor, core-binding domain"/>
    <property type="match status" value="1"/>
</dbReference>
<evidence type="ECO:0000256" key="1">
    <source>
        <dbReference type="ARBA" id="ARBA00008798"/>
    </source>
</evidence>
<accession>A0ABV6SEM9</accession>
<dbReference type="PANTHER" id="PTHR32248">
    <property type="entry name" value="RNA POLYMERASE SIGMA-54 FACTOR"/>
    <property type="match status" value="1"/>
</dbReference>
<dbReference type="NCBIfam" id="TIGR02395">
    <property type="entry name" value="rpoN_sigma"/>
    <property type="match status" value="1"/>
</dbReference>
<keyword evidence="3 9" id="KW-0808">Transferase</keyword>
<keyword evidence="6 9" id="KW-0731">Sigma factor</keyword>
<dbReference type="Proteomes" id="UP001589858">
    <property type="component" value="Unassembled WGS sequence"/>
</dbReference>
<feature type="region of interest" description="Disordered" evidence="10">
    <location>
        <begin position="50"/>
        <end position="149"/>
    </location>
</feature>
<dbReference type="PRINTS" id="PR00045">
    <property type="entry name" value="SIGMA54FCT"/>
</dbReference>
<organism evidence="13 14">
    <name type="scientific">Novosphingobium clariflavum</name>
    <dbReference type="NCBI Taxonomy" id="2029884"/>
    <lineage>
        <taxon>Bacteria</taxon>
        <taxon>Pseudomonadati</taxon>
        <taxon>Pseudomonadota</taxon>
        <taxon>Alphaproteobacteria</taxon>
        <taxon>Sphingomonadales</taxon>
        <taxon>Sphingomonadaceae</taxon>
        <taxon>Novosphingobium</taxon>
    </lineage>
</organism>
<dbReference type="PIRSF" id="PIRSF000774">
    <property type="entry name" value="RpoN"/>
    <property type="match status" value="1"/>
</dbReference>
<keyword evidence="7 9" id="KW-0238">DNA-binding</keyword>
<protein>
    <recommendedName>
        <fullName evidence="9">RNA polymerase sigma-54 factor</fullName>
    </recommendedName>
</protein>
<evidence type="ECO:0000256" key="2">
    <source>
        <dbReference type="ARBA" id="ARBA00022478"/>
    </source>
</evidence>
<dbReference type="InterPro" id="IPR007046">
    <property type="entry name" value="RNA_pol_sigma_54_core-bd"/>
</dbReference>
<proteinExistence type="inferred from homology"/>
<keyword evidence="5 9" id="KW-0805">Transcription regulation</keyword>
<dbReference type="NCBIfam" id="NF009118">
    <property type="entry name" value="PRK12469.1"/>
    <property type="match status" value="1"/>
</dbReference>
<gene>
    <name evidence="13" type="primary">rpoN</name>
    <name evidence="13" type="ORF">ACFFF8_24365</name>
</gene>
<dbReference type="InterPro" id="IPR000394">
    <property type="entry name" value="RNA_pol_sigma_54"/>
</dbReference>
<evidence type="ECO:0000256" key="3">
    <source>
        <dbReference type="ARBA" id="ARBA00022679"/>
    </source>
</evidence>
<evidence type="ECO:0000313" key="14">
    <source>
        <dbReference type="Proteomes" id="UP001589858"/>
    </source>
</evidence>
<dbReference type="Pfam" id="PF04963">
    <property type="entry name" value="Sigma54_CBD"/>
    <property type="match status" value="1"/>
</dbReference>
<feature type="compositionally biased region" description="Basic and acidic residues" evidence="10">
    <location>
        <begin position="86"/>
        <end position="112"/>
    </location>
</feature>
<keyword evidence="2 9" id="KW-0240">DNA-directed RNA polymerase</keyword>
<evidence type="ECO:0000256" key="4">
    <source>
        <dbReference type="ARBA" id="ARBA00022695"/>
    </source>
</evidence>
<dbReference type="NCBIfam" id="NF004596">
    <property type="entry name" value="PRK05932.1-3"/>
    <property type="match status" value="1"/>
</dbReference>
<evidence type="ECO:0000256" key="8">
    <source>
        <dbReference type="ARBA" id="ARBA00023163"/>
    </source>
</evidence>
<evidence type="ECO:0000259" key="12">
    <source>
        <dbReference type="Pfam" id="PF04963"/>
    </source>
</evidence>
<dbReference type="RefSeq" id="WP_267223934.1">
    <property type="nucleotide sequence ID" value="NZ_JAPCWC010000029.1"/>
</dbReference>
<dbReference type="EMBL" id="JBHLTM010000092">
    <property type="protein sequence ID" value="MFC0687727.1"/>
    <property type="molecule type" value="Genomic_DNA"/>
</dbReference>
<evidence type="ECO:0000256" key="6">
    <source>
        <dbReference type="ARBA" id="ARBA00023082"/>
    </source>
</evidence>
<sequence>MVLGPRLDLRQSQSLVMTPQLQQAIKLLALSNLEIETFIGETLEGNPLLDLGAPAGGPAGGIDERGEGPAEPPRLTSPETSAVDRLIGEGRGGEDRPLDHEVHAGERERDTGDGSEAAARDGPQPDWSGEIRLSGSGGEDGPDIERHGSGGVSLVEHLEAQLGAATGDVLLAGIARYLIGLLDEAGYLPVTLGDVALDLGIGIPEAEAALAVVQSLDPTGVGARTLGECIALQAKEADRLDPCMARLIDNLDLVARGDLPRLKRLCAVDDEDMADMLAELRGYDPKPGLRFGAEPGGAVVPDILITAATTRPEDGADLPPGWDIALNEATLPRLIVNRGYFLELRGNCTDKASRAWLSDKLADANWLIKALDQRQKTILKVAAELVRQQDGFFRHGVSHLKPLTLRTVAEAIGMHESTVSRVTSNKYLNCPRGTYELKYFFTSGVAAAGGEGGASAEAVKAAIRQLIDAEDPKAILSDDTLVDLLKGKGFELARRTVAKYREAIGLGSSVQRRRQKAIAAAR</sequence>
<comment type="function">
    <text evidence="9">Sigma factors are initiation factors that promote the attachment of RNA polymerase to specific initiation sites and are then released.</text>
</comment>
<dbReference type="PANTHER" id="PTHR32248:SF4">
    <property type="entry name" value="RNA POLYMERASE SIGMA-54 FACTOR"/>
    <property type="match status" value="1"/>
</dbReference>
<dbReference type="InterPro" id="IPR007634">
    <property type="entry name" value="RNA_pol_sigma_54_DNA-bd"/>
</dbReference>
<evidence type="ECO:0000256" key="5">
    <source>
        <dbReference type="ARBA" id="ARBA00023015"/>
    </source>
</evidence>
<comment type="similarity">
    <text evidence="1 9">Belongs to the sigma-54 factor family.</text>
</comment>
<dbReference type="PROSITE" id="PS00718">
    <property type="entry name" value="SIGMA54_2"/>
    <property type="match status" value="1"/>
</dbReference>
<keyword evidence="14" id="KW-1185">Reference proteome</keyword>
<dbReference type="PROSITE" id="PS50044">
    <property type="entry name" value="SIGMA54_3"/>
    <property type="match status" value="1"/>
</dbReference>
<feature type="domain" description="RNA polymerase sigma factor 54 core-binding" evidence="12">
    <location>
        <begin position="149"/>
        <end position="340"/>
    </location>
</feature>